<dbReference type="PANTHER" id="PTHR40763">
    <property type="entry name" value="MEMBRANE PROTEIN-RELATED"/>
    <property type="match status" value="1"/>
</dbReference>
<evidence type="ECO:0000313" key="4">
    <source>
        <dbReference type="Proteomes" id="UP001596138"/>
    </source>
</evidence>
<comment type="caution">
    <text evidence="3">The sequence shown here is derived from an EMBL/GenBank/DDBJ whole genome shotgun (WGS) entry which is preliminary data.</text>
</comment>
<feature type="domain" description="DUF1707" evidence="1">
    <location>
        <begin position="15"/>
        <end position="67"/>
    </location>
</feature>
<reference evidence="4" key="1">
    <citation type="journal article" date="2019" name="Int. J. Syst. Evol. Microbiol.">
        <title>The Global Catalogue of Microorganisms (GCM) 10K type strain sequencing project: providing services to taxonomists for standard genome sequencing and annotation.</title>
        <authorList>
            <consortium name="The Broad Institute Genomics Platform"/>
            <consortium name="The Broad Institute Genome Sequencing Center for Infectious Disease"/>
            <person name="Wu L."/>
            <person name="Ma J."/>
        </authorList>
    </citation>
    <scope>NUCLEOTIDE SEQUENCE [LARGE SCALE GENOMIC DNA]</scope>
    <source>
        <strain evidence="4">CGMCC 4.7317</strain>
    </source>
</reference>
<evidence type="ECO:0000313" key="3">
    <source>
        <dbReference type="EMBL" id="MFC6237377.1"/>
    </source>
</evidence>
<keyword evidence="4" id="KW-1185">Reference proteome</keyword>
<evidence type="ECO:0000259" key="1">
    <source>
        <dbReference type="Pfam" id="PF08044"/>
    </source>
</evidence>
<accession>A0ABW1SY71</accession>
<sequence length="228" mass="23480">MTETPQDPVEAALRLRASDADREKVAGLLRDAYAEGRLSPVEHEERLAEVYAATTYAELVPVLHDLPVPPGVLTLPGMSNAVALTQPAQVAVPGTGRGLSVDPARADQAQGVAIAVWSGVERRGAWVVPETQVCVAVMGGIELDLSEAVLTARETTFTVFALMGGVEVVVPEGVAVRMDAVGFMGGTAGPADIAPPGAPSIRITGLAVMGGIEVKRPKNKGAKAISGS</sequence>
<dbReference type="Proteomes" id="UP001596138">
    <property type="component" value="Unassembled WGS sequence"/>
</dbReference>
<evidence type="ECO:0000259" key="2">
    <source>
        <dbReference type="Pfam" id="PF09922"/>
    </source>
</evidence>
<dbReference type="EMBL" id="JBHSTI010000008">
    <property type="protein sequence ID" value="MFC6237377.1"/>
    <property type="molecule type" value="Genomic_DNA"/>
</dbReference>
<feature type="domain" description="Cell wall-active antibiotics response LiaF-like C-terminal" evidence="2">
    <location>
        <begin position="136"/>
        <end position="186"/>
    </location>
</feature>
<protein>
    <submittedName>
        <fullName evidence="3">DUF1707 domain-containing protein</fullName>
    </submittedName>
</protein>
<gene>
    <name evidence="3" type="ORF">ACFQGU_05780</name>
</gene>
<dbReference type="InterPro" id="IPR024425">
    <property type="entry name" value="LiaF-like_C"/>
</dbReference>
<dbReference type="RefSeq" id="WP_386764621.1">
    <property type="nucleotide sequence ID" value="NZ_JBHSTI010000008.1"/>
</dbReference>
<organism evidence="3 4">
    <name type="scientific">Longivirga aurantiaca</name>
    <dbReference type="NCBI Taxonomy" id="1837743"/>
    <lineage>
        <taxon>Bacteria</taxon>
        <taxon>Bacillati</taxon>
        <taxon>Actinomycetota</taxon>
        <taxon>Actinomycetes</taxon>
        <taxon>Sporichthyales</taxon>
        <taxon>Sporichthyaceae</taxon>
        <taxon>Longivirga</taxon>
    </lineage>
</organism>
<name>A0ABW1SY71_9ACTN</name>
<dbReference type="Pfam" id="PF09922">
    <property type="entry name" value="LiaF-like_C"/>
    <property type="match status" value="1"/>
</dbReference>
<dbReference type="InterPro" id="IPR012551">
    <property type="entry name" value="DUF1707_SHOCT-like"/>
</dbReference>
<dbReference type="PANTHER" id="PTHR40763:SF4">
    <property type="entry name" value="DUF1707 DOMAIN-CONTAINING PROTEIN"/>
    <property type="match status" value="1"/>
</dbReference>
<proteinExistence type="predicted"/>
<dbReference type="Pfam" id="PF08044">
    <property type="entry name" value="DUF1707"/>
    <property type="match status" value="1"/>
</dbReference>